<sequence>MVEWIRSGDAIQIGTLIYPRPFGNASEVPAEVDEQLRAAGHELTQVLHVSTAGQAAIETSIGIQYSEFIDAMHINIRSIRGESTASREADRLFCKKLVAFIDIDSTGSAGCAVATIALLIWASVARRAPGGPFTTTIIAMVPEGRNHNIIAVLRAGAQVLGCPIRKRFALPTPSVPSQESETLAADQLVARVRDELDIARQASRAHLVVVFEPEIDLADPSDIDIIEDLDYQSANQVVNAFKFMEAFGPGVPHRIISVPQGWRSPVYIQGFGSVSIVTSQYTSAEVVDTETSHVMPVERYISEAELLDQESLRYQVDNVPPSLIKFPVGRALVENFLAVAATKSLAEIVTDRIATLEQMGIIMPVDQDAEDDEPRLRPALTGAASDVMSRMLYEFGFKVELAYLVAMPSTDMTVQVLKLQLACLLDAGMDRVFADFDVLEPYSKALHQDVTQNSRGWARELAGEGTL</sequence>
<dbReference type="EMBL" id="BBTG02000006">
    <property type="protein sequence ID" value="GAO13476.1"/>
    <property type="molecule type" value="Genomic_DNA"/>
</dbReference>
<name>A0A1B5KRP8_USTVR</name>
<gene>
    <name evidence="1" type="ORF">UVI_02016440</name>
</gene>
<dbReference type="Proteomes" id="UP000054053">
    <property type="component" value="Unassembled WGS sequence"/>
</dbReference>
<organism evidence="1 2">
    <name type="scientific">Ustilaginoidea virens</name>
    <name type="common">Rice false smut fungus</name>
    <name type="synonym">Villosiclava virens</name>
    <dbReference type="NCBI Taxonomy" id="1159556"/>
    <lineage>
        <taxon>Eukaryota</taxon>
        <taxon>Fungi</taxon>
        <taxon>Dikarya</taxon>
        <taxon>Ascomycota</taxon>
        <taxon>Pezizomycotina</taxon>
        <taxon>Sordariomycetes</taxon>
        <taxon>Hypocreomycetidae</taxon>
        <taxon>Hypocreales</taxon>
        <taxon>Clavicipitaceae</taxon>
        <taxon>Ustilaginoidea</taxon>
    </lineage>
</organism>
<protein>
    <submittedName>
        <fullName evidence="1">Uncharacterized protein</fullName>
    </submittedName>
</protein>
<comment type="caution">
    <text evidence="1">The sequence shown here is derived from an EMBL/GenBank/DDBJ whole genome shotgun (WGS) entry which is preliminary data.</text>
</comment>
<accession>A0A1B5KRP8</accession>
<dbReference type="AlphaFoldDB" id="A0A1B5KRP8"/>
<evidence type="ECO:0000313" key="1">
    <source>
        <dbReference type="EMBL" id="GAO13476.1"/>
    </source>
</evidence>
<reference evidence="2" key="1">
    <citation type="journal article" date="2016" name="Genome Announc.">
        <title>Genome sequence of Ustilaginoidea virens IPU010, a rice pathogenic fungus causing false smut.</title>
        <authorList>
            <person name="Kumagai T."/>
            <person name="Ishii T."/>
            <person name="Terai G."/>
            <person name="Umemura M."/>
            <person name="Machida M."/>
            <person name="Asai K."/>
        </authorList>
    </citation>
    <scope>NUCLEOTIDE SEQUENCE [LARGE SCALE GENOMIC DNA]</scope>
    <source>
        <strain evidence="2">IPU010</strain>
    </source>
</reference>
<evidence type="ECO:0000313" key="2">
    <source>
        <dbReference type="Proteomes" id="UP000054053"/>
    </source>
</evidence>
<proteinExistence type="predicted"/>